<dbReference type="Proteomes" id="UP000198067">
    <property type="component" value="Chromosome"/>
</dbReference>
<protein>
    <submittedName>
        <fullName evidence="1">Uncharacterized protein</fullName>
    </submittedName>
</protein>
<evidence type="ECO:0000313" key="2">
    <source>
        <dbReference type="Proteomes" id="UP000198067"/>
    </source>
</evidence>
<dbReference type="AlphaFoldDB" id="A0A6C7C8E9"/>
<name>A0A6C7C8E9_SALER</name>
<sequence length="69" mass="8045">MLLGTHSLAAFKQLELFWVYKGIYVVLNKSPFLTLREQNTINFSRRNIITSIVWLSSNNVYITRIKRGA</sequence>
<proteinExistence type="predicted"/>
<gene>
    <name evidence="1" type="ORF">LFZ47_16765</name>
</gene>
<dbReference type="EMBL" id="CP022139">
    <property type="protein sequence ID" value="ASG89075.1"/>
    <property type="molecule type" value="Genomic_DNA"/>
</dbReference>
<accession>A0A6C7C8E9</accession>
<reference evidence="1 2" key="1">
    <citation type="submission" date="2017-06" db="EMBL/GenBank/DDBJ databases">
        <title>Salmonella reference genomes for public health.</title>
        <authorList>
            <person name="Robertson J."/>
            <person name="Yoshida C."/>
            <person name="Gurnik S."/>
            <person name="Nash J."/>
        </authorList>
    </citation>
    <scope>NUCLEOTIDE SEQUENCE [LARGE SCALE GENOMIC DNA]</scope>
    <source>
        <strain evidence="1 2">1315K</strain>
    </source>
</reference>
<organism evidence="1 2">
    <name type="scientific">Salmonella enterica subsp. salamae serovar 55:k:z39 str. 1315K</name>
    <dbReference type="NCBI Taxonomy" id="1243602"/>
    <lineage>
        <taxon>Bacteria</taxon>
        <taxon>Pseudomonadati</taxon>
        <taxon>Pseudomonadota</taxon>
        <taxon>Gammaproteobacteria</taxon>
        <taxon>Enterobacterales</taxon>
        <taxon>Enterobacteriaceae</taxon>
        <taxon>Salmonella</taxon>
    </lineage>
</organism>
<evidence type="ECO:0000313" key="1">
    <source>
        <dbReference type="EMBL" id="ASG89075.1"/>
    </source>
</evidence>